<proteinExistence type="predicted"/>
<accession>A0A195FLY5</accession>
<keyword evidence="2" id="KW-1185">Reference proteome</keyword>
<name>A0A195FLY5_9HYME</name>
<sequence length="266" mass="28614">MDPRPGAEEKALFLIVFTAKESFPTHRALALPSLFALSLRQRVTAVFLRGTVDSRFVFLRPAAASELSRTINDGTLEIVDDNETAAFQTGFAPSRKRKKITSEIDSPTSIRLPNSNLDTRHNTVLIQEVWSGDDGNEWEDTFTGGSNLEVFPGQPRASCQDGGGGELLDCSRQDCSSVWTTTTTTTTMSTMSTTTAATTMTTRTTTTTTTRRTTTTAAASCFLLVVGSKGESWCFSDGISGVVTSGADRSHSGLQICHPQPARPCA</sequence>
<reference evidence="1 2" key="1">
    <citation type="submission" date="2016-03" db="EMBL/GenBank/DDBJ databases">
        <title>Trachymyrmex septentrionalis WGS genome.</title>
        <authorList>
            <person name="Nygaard S."/>
            <person name="Hu H."/>
            <person name="Boomsma J."/>
            <person name="Zhang G."/>
        </authorList>
    </citation>
    <scope>NUCLEOTIDE SEQUENCE [LARGE SCALE GENOMIC DNA]</scope>
    <source>
        <strain evidence="1">Tsep2-gDNA-1</strain>
        <tissue evidence="1">Whole body</tissue>
    </source>
</reference>
<dbReference type="AlphaFoldDB" id="A0A195FLY5"/>
<organism evidence="1 2">
    <name type="scientific">Trachymyrmex septentrionalis</name>
    <dbReference type="NCBI Taxonomy" id="34720"/>
    <lineage>
        <taxon>Eukaryota</taxon>
        <taxon>Metazoa</taxon>
        <taxon>Ecdysozoa</taxon>
        <taxon>Arthropoda</taxon>
        <taxon>Hexapoda</taxon>
        <taxon>Insecta</taxon>
        <taxon>Pterygota</taxon>
        <taxon>Neoptera</taxon>
        <taxon>Endopterygota</taxon>
        <taxon>Hymenoptera</taxon>
        <taxon>Apocrita</taxon>
        <taxon>Aculeata</taxon>
        <taxon>Formicoidea</taxon>
        <taxon>Formicidae</taxon>
        <taxon>Myrmicinae</taxon>
        <taxon>Trachymyrmex</taxon>
    </lineage>
</organism>
<protein>
    <submittedName>
        <fullName evidence="1">Uncharacterized protein</fullName>
    </submittedName>
</protein>
<evidence type="ECO:0000313" key="1">
    <source>
        <dbReference type="EMBL" id="KYN41710.1"/>
    </source>
</evidence>
<evidence type="ECO:0000313" key="2">
    <source>
        <dbReference type="Proteomes" id="UP000078541"/>
    </source>
</evidence>
<gene>
    <name evidence="1" type="ORF">ALC56_03853</name>
</gene>
<dbReference type="Proteomes" id="UP000078541">
    <property type="component" value="Unassembled WGS sequence"/>
</dbReference>
<dbReference type="EMBL" id="KQ981430">
    <property type="protein sequence ID" value="KYN41710.1"/>
    <property type="molecule type" value="Genomic_DNA"/>
</dbReference>